<organism evidence="1 2">
    <name type="scientific">Fimbriiglobus ruber</name>
    <dbReference type="NCBI Taxonomy" id="1908690"/>
    <lineage>
        <taxon>Bacteria</taxon>
        <taxon>Pseudomonadati</taxon>
        <taxon>Planctomycetota</taxon>
        <taxon>Planctomycetia</taxon>
        <taxon>Gemmatales</taxon>
        <taxon>Gemmataceae</taxon>
        <taxon>Fimbriiglobus</taxon>
    </lineage>
</organism>
<evidence type="ECO:0000313" key="2">
    <source>
        <dbReference type="Proteomes" id="UP000214646"/>
    </source>
</evidence>
<dbReference type="EMBL" id="NIDE01000014">
    <property type="protein sequence ID" value="OWK38594.1"/>
    <property type="molecule type" value="Genomic_DNA"/>
</dbReference>
<gene>
    <name evidence="1" type="ORF">FRUB_07714</name>
</gene>
<comment type="caution">
    <text evidence="1">The sequence shown here is derived from an EMBL/GenBank/DDBJ whole genome shotgun (WGS) entry which is preliminary data.</text>
</comment>
<name>A0A225DG25_9BACT</name>
<keyword evidence="2" id="KW-1185">Reference proteome</keyword>
<sequence>MYLHGLLNEAERLLQTLAVEAALILAWAATEAILREAVRRRGVESTRATFAIRELIQTALVASILEWEEFKTLDEGWKLRNAVVHGFRPDALPPSIVRSLINTARRLLPSTPELVAEGQSYLKSVTYGYGLRQTSELLVTVQQTMPLLEEILGLSAAHISAEWDRAEGETGQSVVTLRLSDNWGAVTGTIRPAEFAKRATLRSRLNWLWGDLLEVRNHNQLKSLQPVASQEGP</sequence>
<proteinExistence type="predicted"/>
<reference evidence="2" key="1">
    <citation type="submission" date="2017-06" db="EMBL/GenBank/DDBJ databases">
        <title>Genome analysis of Fimbriiglobus ruber SP5, the first member of the order Planctomycetales with confirmed chitinolytic capability.</title>
        <authorList>
            <person name="Ravin N.V."/>
            <person name="Rakitin A.L."/>
            <person name="Ivanova A.A."/>
            <person name="Beletsky A.V."/>
            <person name="Kulichevskaya I.S."/>
            <person name="Mardanov A.V."/>
            <person name="Dedysh S.N."/>
        </authorList>
    </citation>
    <scope>NUCLEOTIDE SEQUENCE [LARGE SCALE GENOMIC DNA]</scope>
    <source>
        <strain evidence="2">SP5</strain>
    </source>
</reference>
<protein>
    <submittedName>
        <fullName evidence="1">Uncharacterized protein</fullName>
    </submittedName>
</protein>
<evidence type="ECO:0000313" key="1">
    <source>
        <dbReference type="EMBL" id="OWK38594.1"/>
    </source>
</evidence>
<dbReference type="AlphaFoldDB" id="A0A225DG25"/>
<dbReference type="Proteomes" id="UP000214646">
    <property type="component" value="Unassembled WGS sequence"/>
</dbReference>
<accession>A0A225DG25</accession>